<evidence type="ECO:0000256" key="5">
    <source>
        <dbReference type="SAM" id="Phobius"/>
    </source>
</evidence>
<comment type="subcellular location">
    <subcellularLocation>
        <location evidence="1">Membrane</location>
        <topology evidence="1">Multi-pass membrane protein</topology>
    </subcellularLocation>
</comment>
<sequence length="336" mass="34760">MTQPGRLLRDAAQIAPSDGTWRAVIRVAVSVGVPLLVCWATGHIELGLYATFGAFTSLYGRFEGYVERIVMQIQAAVTLVAAMLAGTTLSVLGAPIWVRVVAIAVMATIGAALAGRLGWHPPGALFVVFAGGATASIPSGASAYAHLAIAGGGAALFSLLVTTVLAALRGGLRERYQPADPMSAKRAINQAWLSGATALAGGSLTAALGHGRWYWGAVAGVAVAGGSHVEIRLRRGLQRFVGTLGGVVVAAFLLWLHPSPLVAILIAIACQVGAELFVARNYAIAMLFVTPLALLMVELAAPTDPRSLLTERALDTALGVLAAAVVVVIYDRRQQA</sequence>
<evidence type="ECO:0000256" key="4">
    <source>
        <dbReference type="ARBA" id="ARBA00023136"/>
    </source>
</evidence>
<feature type="transmembrane region" description="Helical" evidence="5">
    <location>
        <begin position="96"/>
        <end position="115"/>
    </location>
</feature>
<keyword evidence="2 5" id="KW-0812">Transmembrane</keyword>
<evidence type="ECO:0000313" key="7">
    <source>
        <dbReference type="EMBL" id="SSA33820.1"/>
    </source>
</evidence>
<dbReference type="AlphaFoldDB" id="A0A2Y8ZNC6"/>
<feature type="transmembrane region" description="Helical" evidence="5">
    <location>
        <begin position="189"/>
        <end position="207"/>
    </location>
</feature>
<feature type="transmembrane region" description="Helical" evidence="5">
    <location>
        <begin position="147"/>
        <end position="168"/>
    </location>
</feature>
<keyword evidence="8" id="KW-1185">Reference proteome</keyword>
<organism evidence="7 8">
    <name type="scientific">Branchiibius hedensis</name>
    <dbReference type="NCBI Taxonomy" id="672460"/>
    <lineage>
        <taxon>Bacteria</taxon>
        <taxon>Bacillati</taxon>
        <taxon>Actinomycetota</taxon>
        <taxon>Actinomycetes</taxon>
        <taxon>Micrococcales</taxon>
        <taxon>Dermacoccaceae</taxon>
        <taxon>Branchiibius</taxon>
    </lineage>
</organism>
<dbReference type="GO" id="GO:0016020">
    <property type="term" value="C:membrane"/>
    <property type="evidence" value="ECO:0007669"/>
    <property type="project" value="UniProtKB-SubCell"/>
</dbReference>
<dbReference type="Pfam" id="PF13515">
    <property type="entry name" value="FUSC_2"/>
    <property type="match status" value="1"/>
</dbReference>
<name>A0A2Y8ZNC6_9MICO</name>
<protein>
    <submittedName>
        <fullName evidence="7">Fusaric acid resistance protein-like</fullName>
    </submittedName>
</protein>
<evidence type="ECO:0000259" key="6">
    <source>
        <dbReference type="Pfam" id="PF13515"/>
    </source>
</evidence>
<keyword evidence="3 5" id="KW-1133">Transmembrane helix</keyword>
<evidence type="ECO:0000256" key="3">
    <source>
        <dbReference type="ARBA" id="ARBA00022989"/>
    </source>
</evidence>
<dbReference type="Proteomes" id="UP000250028">
    <property type="component" value="Unassembled WGS sequence"/>
</dbReference>
<evidence type="ECO:0000256" key="1">
    <source>
        <dbReference type="ARBA" id="ARBA00004141"/>
    </source>
</evidence>
<feature type="transmembrane region" description="Helical" evidence="5">
    <location>
        <begin position="313"/>
        <end position="330"/>
    </location>
</feature>
<dbReference type="OrthoDB" id="4989419at2"/>
<feature type="transmembrane region" description="Helical" evidence="5">
    <location>
        <begin position="69"/>
        <end position="90"/>
    </location>
</feature>
<reference evidence="8" key="1">
    <citation type="submission" date="2016-10" db="EMBL/GenBank/DDBJ databases">
        <authorList>
            <person name="Varghese N."/>
            <person name="Submissions S."/>
        </authorList>
    </citation>
    <scope>NUCLEOTIDE SEQUENCE [LARGE SCALE GENOMIC DNA]</scope>
    <source>
        <strain evidence="8">DSM 22951</strain>
    </source>
</reference>
<proteinExistence type="predicted"/>
<accession>A0A2Y8ZNC6</accession>
<feature type="domain" description="Integral membrane bound transporter" evidence="6">
    <location>
        <begin position="203"/>
        <end position="326"/>
    </location>
</feature>
<gene>
    <name evidence="7" type="ORF">SAMN04489750_1116</name>
</gene>
<evidence type="ECO:0000313" key="8">
    <source>
        <dbReference type="Proteomes" id="UP000250028"/>
    </source>
</evidence>
<dbReference type="InterPro" id="IPR049453">
    <property type="entry name" value="Memb_transporter_dom"/>
</dbReference>
<dbReference type="EMBL" id="UESZ01000001">
    <property type="protein sequence ID" value="SSA33820.1"/>
    <property type="molecule type" value="Genomic_DNA"/>
</dbReference>
<feature type="transmembrane region" description="Helical" evidence="5">
    <location>
        <begin position="283"/>
        <end position="301"/>
    </location>
</feature>
<evidence type="ECO:0000256" key="2">
    <source>
        <dbReference type="ARBA" id="ARBA00022692"/>
    </source>
</evidence>
<keyword evidence="4 5" id="KW-0472">Membrane</keyword>
<dbReference type="RefSeq" id="WP_146202492.1">
    <property type="nucleotide sequence ID" value="NZ_QGDN01000001.1"/>
</dbReference>